<dbReference type="InterPro" id="IPR036028">
    <property type="entry name" value="SH3-like_dom_sf"/>
</dbReference>
<accession>A0A1X7T365</accession>
<feature type="domain" description="SH3" evidence="4">
    <location>
        <begin position="465"/>
        <end position="526"/>
    </location>
</feature>
<keyword evidence="3" id="KW-0175">Coiled coil</keyword>
<dbReference type="SUPFAM" id="SSF50044">
    <property type="entry name" value="SH3-domain"/>
    <property type="match status" value="1"/>
</dbReference>
<sequence length="743" mass="85399">LLYTEGLITEDTQRKIERCGGSLSDTLRELMIAVSDDHSKLRSLGNILMELEETKPLAQDIIKDCDEIFPEANSIEIDQSLPSNAPSVEEFFVSEVHNCRFDEVRVKFGDLRYDIIQLVVENVPSTDDIKKYLAFCFPEVKEELLSVGSVEEVMNIVESRCNIINIVPIKAIVNKYHITGALKMITEFEEAVNDFCSKIKVKFMLNKKLSLAVSSLTCEKVEFVLEWEPDEHTLDDIRRLLEKAFEDLDKRIIVRSIHRGNSIIIICYGPHHLLAALLLEAQDNLTVLMKEFSLIRLTIGHYTVYDKRIRYKVMNNECLAEEIRLADGEKQELRTLLDYKEGSISEQDKQLNIMKKRKEYIERRLETPESILKMERARLQVAINEIFKSKKSETQYFQNSLLMKAGTDSTGIICLYYLITGREEALVEYKKEIELLQENISITSVQLLMSEKGNIEKKDQWISPTAESIYTARIDYPGIHSFALLFSEGEQLEIYDKSNSFWWYGRSLVSGNRGVIPSSCVYSMLESLQLLEFILSVEEVSLPILQKIRNDSSSNDEKASLFLETINDDPIMISALRQDKEQHDKGVTGRVSWDWNSVTLYSPSPVQCNEVISNINNNHKEISFHYSSTNSTVSLLSSTKLHTLNLRRLEILDTPLTNDFLYGNPLITSTSGQALSHLLLNNSSLVELDLRETSLSTESILLILQSLMDNKNIRRLLLDEQHKETCINTYPNYHLIQDRVWWL</sequence>
<proteinExistence type="predicted"/>
<dbReference type="OrthoDB" id="120976at2759"/>
<dbReference type="EnsemblMetazoa" id="Aqu2.1.08806_001">
    <property type="protein sequence ID" value="Aqu2.1.08806_001"/>
    <property type="gene ID" value="Aqu2.1.08806"/>
</dbReference>
<reference evidence="5" key="1">
    <citation type="submission" date="2017-05" db="UniProtKB">
        <authorList>
            <consortium name="EnsemblMetazoa"/>
        </authorList>
    </citation>
    <scope>IDENTIFICATION</scope>
</reference>
<dbReference type="SUPFAM" id="SSF52047">
    <property type="entry name" value="RNI-like"/>
    <property type="match status" value="1"/>
</dbReference>
<evidence type="ECO:0000259" key="4">
    <source>
        <dbReference type="PROSITE" id="PS50002"/>
    </source>
</evidence>
<dbReference type="InterPro" id="IPR001452">
    <property type="entry name" value="SH3_domain"/>
</dbReference>
<dbReference type="SMART" id="SM00326">
    <property type="entry name" value="SH3"/>
    <property type="match status" value="1"/>
</dbReference>
<organism evidence="5">
    <name type="scientific">Amphimedon queenslandica</name>
    <name type="common">Sponge</name>
    <dbReference type="NCBI Taxonomy" id="400682"/>
    <lineage>
        <taxon>Eukaryota</taxon>
        <taxon>Metazoa</taxon>
        <taxon>Porifera</taxon>
        <taxon>Demospongiae</taxon>
        <taxon>Heteroscleromorpha</taxon>
        <taxon>Haplosclerida</taxon>
        <taxon>Niphatidae</taxon>
        <taxon>Amphimedon</taxon>
    </lineage>
</organism>
<evidence type="ECO:0000313" key="5">
    <source>
        <dbReference type="EnsemblMetazoa" id="Aqu2.1.08806_001"/>
    </source>
</evidence>
<evidence type="ECO:0000256" key="1">
    <source>
        <dbReference type="ARBA" id="ARBA00022443"/>
    </source>
</evidence>
<dbReference type="AlphaFoldDB" id="A0A1X7T365"/>
<protein>
    <recommendedName>
        <fullName evidence="4">SH3 domain-containing protein</fullName>
    </recommendedName>
</protein>
<dbReference type="Gene3D" id="3.80.10.10">
    <property type="entry name" value="Ribonuclease Inhibitor"/>
    <property type="match status" value="1"/>
</dbReference>
<evidence type="ECO:0000256" key="3">
    <source>
        <dbReference type="SAM" id="Coils"/>
    </source>
</evidence>
<evidence type="ECO:0000256" key="2">
    <source>
        <dbReference type="PROSITE-ProRule" id="PRU00192"/>
    </source>
</evidence>
<dbReference type="InParanoid" id="A0A1X7T365"/>
<dbReference type="PROSITE" id="PS50002">
    <property type="entry name" value="SH3"/>
    <property type="match status" value="1"/>
</dbReference>
<keyword evidence="1 2" id="KW-0728">SH3 domain</keyword>
<dbReference type="Pfam" id="PF00018">
    <property type="entry name" value="SH3_1"/>
    <property type="match status" value="1"/>
</dbReference>
<name>A0A1X7T365_AMPQE</name>
<dbReference type="Gene3D" id="2.30.30.40">
    <property type="entry name" value="SH3 Domains"/>
    <property type="match status" value="1"/>
</dbReference>
<dbReference type="InterPro" id="IPR032675">
    <property type="entry name" value="LRR_dom_sf"/>
</dbReference>
<feature type="coiled-coil region" evidence="3">
    <location>
        <begin position="419"/>
        <end position="446"/>
    </location>
</feature>